<dbReference type="Pfam" id="PF08487">
    <property type="entry name" value="VIT"/>
    <property type="match status" value="1"/>
</dbReference>
<evidence type="ECO:0000256" key="5">
    <source>
        <dbReference type="ARBA" id="ARBA00022729"/>
    </source>
</evidence>
<dbReference type="Ensembl" id="ENSCMUT00000028545.2">
    <property type="protein sequence ID" value="ENSCMUP00000026550.2"/>
    <property type="gene ID" value="ENSCMUG00000015839.2"/>
</dbReference>
<dbReference type="InterPro" id="IPR050934">
    <property type="entry name" value="ITIH"/>
</dbReference>
<reference evidence="11" key="2">
    <citation type="submission" date="2025-08" db="UniProtKB">
        <authorList>
            <consortium name="Ensembl"/>
        </authorList>
    </citation>
    <scope>IDENTIFICATION</scope>
</reference>
<dbReference type="InterPro" id="IPR013694">
    <property type="entry name" value="VIT"/>
</dbReference>
<evidence type="ECO:0000313" key="11">
    <source>
        <dbReference type="Ensembl" id="ENSCMUP00000026550.2"/>
    </source>
</evidence>
<dbReference type="SUPFAM" id="SSF53300">
    <property type="entry name" value="vWA-like"/>
    <property type="match status" value="1"/>
</dbReference>
<dbReference type="InterPro" id="IPR010600">
    <property type="entry name" value="ITI_HC_C"/>
</dbReference>
<organism evidence="11 12">
    <name type="scientific">Corvus moneduloides</name>
    <name type="common">New Caledonian crow</name>
    <dbReference type="NCBI Taxonomy" id="1196302"/>
    <lineage>
        <taxon>Eukaryota</taxon>
        <taxon>Metazoa</taxon>
        <taxon>Chordata</taxon>
        <taxon>Craniata</taxon>
        <taxon>Vertebrata</taxon>
        <taxon>Euteleostomi</taxon>
        <taxon>Archelosauria</taxon>
        <taxon>Archosauria</taxon>
        <taxon>Dinosauria</taxon>
        <taxon>Saurischia</taxon>
        <taxon>Theropoda</taxon>
        <taxon>Coelurosauria</taxon>
        <taxon>Aves</taxon>
        <taxon>Neognathae</taxon>
        <taxon>Neoaves</taxon>
        <taxon>Telluraves</taxon>
        <taxon>Australaves</taxon>
        <taxon>Passeriformes</taxon>
        <taxon>Corvoidea</taxon>
        <taxon>Corvidae</taxon>
        <taxon>Corvus</taxon>
    </lineage>
</organism>
<dbReference type="InterPro" id="IPR036465">
    <property type="entry name" value="vWFA_dom_sf"/>
</dbReference>
<keyword evidence="3" id="KW-0964">Secreted</keyword>
<dbReference type="SMART" id="SM00609">
    <property type="entry name" value="VIT"/>
    <property type="match status" value="1"/>
</dbReference>
<keyword evidence="5" id="KW-0732">Signal</keyword>
<dbReference type="PROSITE" id="PS50234">
    <property type="entry name" value="VWFA"/>
    <property type="match status" value="1"/>
</dbReference>
<dbReference type="FunFam" id="3.40.50.410:FF:000013">
    <property type="entry name" value="inter-alpha-trypsin inhibitor heavy chain H2"/>
    <property type="match status" value="1"/>
</dbReference>
<protein>
    <recommendedName>
        <fullName evidence="10">Inter-alpha-trypsin inhibitor heavy chain H3</fullName>
    </recommendedName>
</protein>
<dbReference type="PANTHER" id="PTHR10338:SF115">
    <property type="entry name" value="INTER-ALPHA-TRYPSIN INHIBITOR HEAVY CHAIN H3"/>
    <property type="match status" value="1"/>
</dbReference>
<dbReference type="PANTHER" id="PTHR10338">
    <property type="entry name" value="INTER-ALPHA-TRYPSIN INHIBITOR HEAVY CHAIN FAMILY MEMBER"/>
    <property type="match status" value="1"/>
</dbReference>
<comment type="function">
    <text evidence="9">May act as a carrier of hyaluronan in serum or as a binding protein between hyaluronan and other matrix protein, including those on cell surfaces in tissues to regulate the localization, synthesis and degradation of hyaluronan which are essential to cells undergoing biological processes.</text>
</comment>
<evidence type="ECO:0000256" key="9">
    <source>
        <dbReference type="ARBA" id="ARBA00037051"/>
    </source>
</evidence>
<evidence type="ECO:0000256" key="1">
    <source>
        <dbReference type="ARBA" id="ARBA00004613"/>
    </source>
</evidence>
<keyword evidence="4" id="KW-0646">Protease inhibitor</keyword>
<dbReference type="Pfam" id="PF00092">
    <property type="entry name" value="VWA"/>
    <property type="match status" value="1"/>
</dbReference>
<accession>A0A8U7N4E4</accession>
<dbReference type="Gene3D" id="3.40.50.410">
    <property type="entry name" value="von Willebrand factor, type A domain"/>
    <property type="match status" value="1"/>
</dbReference>
<keyword evidence="12" id="KW-1185">Reference proteome</keyword>
<dbReference type="Pfam" id="PF06668">
    <property type="entry name" value="ITI_HC_C"/>
    <property type="match status" value="1"/>
</dbReference>
<proteinExistence type="inferred from homology"/>
<sequence>MENNLLLCILVLIPAFASSDFLLTHVRNIKKRNADNDLIVNGIEIYSMKIDSKVTSRFAHNVITSRAVNRGNVSKEVFFDVELPKTAFITNFSMTIDGVTYPGTIKEKEAAKKQYEKAVSRGQTAGLVKASGRKTEKFTVSVNIKAASKVTFELTYEELLKRQFGKYEMFIKVKPKQLVKDFEIEVDIFEPQGITELEAEGTFITNELQNTIKKTFSGKKGHISFKPTLDQQRTCANCSQSVLDGDFTVKYDVKRTTPDNLQIVNGYFVHFFAPTNLPKLSKNIIFVLDTSGSMYGREIEQTKEALLKILDDIKEDDFFNFILFDSEISTWKETLIKATPENLDEARKFVQRISVQGMTNLHGGLMRGIDILNAAHEENLVPRRSASIIIMLTDGHPNVGVSNTQEIEKAVKKAIDGKYTLYNLGFGSGVDYGFLERMALENKGLARRIYPDSDAALQLQADNALSYTTQQGAEQTAQAFQEQQYIFGEYIERLWAYLTIEQLLEKRITATGEEKENLTAQALALSLKYKFVTSLTSMVVTKPEENDNEEGIADKPTEGAGMFTGPLVASPLYHTHAPQPTWYTSVDGDPHFIISVPQKKDAICFNINENPGMILNLINDPVTGITVNGELIGDKRANSDAKIQNSYFGKLGIANKHLDFKLTVTPETITIQNGDEKTAFTWLDSVTLKQAGLTLIINRKKNLVLSMGSGVSFVVVLHQVWKKHPLHQDFLGLYTLKSDKLSEQTHGLLGQFFQPIDFTILEIHPGSDPKKPDATMIVKNNELIVTRGWQKDYRRDPKHGVDIPCWFVHDNGAGLIDGVHTDYIVSSLF</sequence>
<dbReference type="GO" id="GO:0004867">
    <property type="term" value="F:serine-type endopeptidase inhibitor activity"/>
    <property type="evidence" value="ECO:0007669"/>
    <property type="project" value="UniProtKB-KW"/>
</dbReference>
<keyword evidence="7" id="KW-0654">Proteoglycan</keyword>
<reference evidence="11" key="3">
    <citation type="submission" date="2025-09" db="UniProtKB">
        <authorList>
            <consortium name="Ensembl"/>
        </authorList>
    </citation>
    <scope>IDENTIFICATION</scope>
</reference>
<comment type="similarity">
    <text evidence="2">Belongs to the ITIH family.</text>
</comment>
<accession>A0A8C3F1U9</accession>
<evidence type="ECO:0000256" key="7">
    <source>
        <dbReference type="ARBA" id="ARBA00022974"/>
    </source>
</evidence>
<dbReference type="PROSITE" id="PS51468">
    <property type="entry name" value="VIT"/>
    <property type="match status" value="1"/>
</dbReference>
<keyword evidence="6" id="KW-0722">Serine protease inhibitor</keyword>
<evidence type="ECO:0000256" key="10">
    <source>
        <dbReference type="ARBA" id="ARBA00039924"/>
    </source>
</evidence>
<gene>
    <name evidence="11" type="primary">LOC116449473</name>
</gene>
<dbReference type="SMART" id="SM00327">
    <property type="entry name" value="VWA"/>
    <property type="match status" value="1"/>
</dbReference>
<evidence type="ECO:0000256" key="2">
    <source>
        <dbReference type="ARBA" id="ARBA00010158"/>
    </source>
</evidence>
<comment type="subcellular location">
    <subcellularLocation>
        <location evidence="1">Secreted</location>
    </subcellularLocation>
</comment>
<dbReference type="InterPro" id="IPR002035">
    <property type="entry name" value="VWF_A"/>
</dbReference>
<name>A0A8C3F1U9_CORMO</name>
<evidence type="ECO:0000313" key="12">
    <source>
        <dbReference type="Proteomes" id="UP000694553"/>
    </source>
</evidence>
<dbReference type="GO" id="GO:0030212">
    <property type="term" value="P:hyaluronan metabolic process"/>
    <property type="evidence" value="ECO:0007669"/>
    <property type="project" value="InterPro"/>
</dbReference>
<dbReference type="GO" id="GO:0005576">
    <property type="term" value="C:extracellular region"/>
    <property type="evidence" value="ECO:0007669"/>
    <property type="project" value="UniProtKB-SubCell"/>
</dbReference>
<evidence type="ECO:0000256" key="3">
    <source>
        <dbReference type="ARBA" id="ARBA00022525"/>
    </source>
</evidence>
<dbReference type="AlphaFoldDB" id="A0A8C3F1U9"/>
<dbReference type="Proteomes" id="UP000694553">
    <property type="component" value="Unassembled WGS sequence"/>
</dbReference>
<reference evidence="12" key="1">
    <citation type="submission" date="2019-10" db="EMBL/GenBank/DDBJ databases">
        <title>Corvus moneduloides (New Caledonian crow) genome, bCorMon1, primary haplotype.</title>
        <authorList>
            <person name="Rutz C."/>
            <person name="Fungtammasan C."/>
            <person name="Mountcastle J."/>
            <person name="Formenti G."/>
            <person name="Chow W."/>
            <person name="Howe K."/>
            <person name="Steele M.P."/>
            <person name="Fernandes J."/>
            <person name="Gilbert M.T.P."/>
            <person name="Fedrigo O."/>
            <person name="Jarvis E.D."/>
            <person name="Gemmell N."/>
        </authorList>
    </citation>
    <scope>NUCLEOTIDE SEQUENCE [LARGE SCALE GENOMIC DNA]</scope>
</reference>
<evidence type="ECO:0000256" key="6">
    <source>
        <dbReference type="ARBA" id="ARBA00022900"/>
    </source>
</evidence>
<keyword evidence="8" id="KW-0325">Glycoprotein</keyword>
<evidence type="ECO:0000256" key="8">
    <source>
        <dbReference type="ARBA" id="ARBA00023180"/>
    </source>
</evidence>
<evidence type="ECO:0000256" key="4">
    <source>
        <dbReference type="ARBA" id="ARBA00022690"/>
    </source>
</evidence>